<dbReference type="Gene3D" id="3.30.559.10">
    <property type="entry name" value="Chloramphenicol acetyltransferase-like domain"/>
    <property type="match status" value="2"/>
</dbReference>
<evidence type="ECO:0000313" key="7">
    <source>
        <dbReference type="Proteomes" id="UP000696573"/>
    </source>
</evidence>
<dbReference type="GO" id="GO:0005874">
    <property type="term" value="C:microtubule"/>
    <property type="evidence" value="ECO:0007669"/>
    <property type="project" value="TreeGrafter"/>
</dbReference>
<dbReference type="PROSITE" id="PS51388">
    <property type="entry name" value="GED"/>
    <property type="match status" value="1"/>
</dbReference>
<evidence type="ECO:0000259" key="5">
    <source>
        <dbReference type="PROSITE" id="PS51718"/>
    </source>
</evidence>
<dbReference type="InterPro" id="IPR023213">
    <property type="entry name" value="CAT-like_dom_sf"/>
</dbReference>
<keyword evidence="1" id="KW-0547">Nucleotide-binding</keyword>
<dbReference type="InterPro" id="IPR027417">
    <property type="entry name" value="P-loop_NTPase"/>
</dbReference>
<dbReference type="Gene3D" id="3.40.50.300">
    <property type="entry name" value="P-loop containing nucleotide triphosphate hydrolases"/>
    <property type="match status" value="1"/>
</dbReference>
<keyword evidence="2" id="KW-0342">GTP-binding</keyword>
<dbReference type="Proteomes" id="UP000696573">
    <property type="component" value="Unassembled WGS sequence"/>
</dbReference>
<evidence type="ECO:0000259" key="4">
    <source>
        <dbReference type="PROSITE" id="PS51388"/>
    </source>
</evidence>
<organism evidence="6 7">
    <name type="scientific">Clonostachys rhizophaga</name>
    <dbReference type="NCBI Taxonomy" id="160324"/>
    <lineage>
        <taxon>Eukaryota</taxon>
        <taxon>Fungi</taxon>
        <taxon>Dikarya</taxon>
        <taxon>Ascomycota</taxon>
        <taxon>Pezizomycotina</taxon>
        <taxon>Sordariomycetes</taxon>
        <taxon>Hypocreomycetidae</taxon>
        <taxon>Hypocreales</taxon>
        <taxon>Bionectriaceae</taxon>
        <taxon>Clonostachys</taxon>
    </lineage>
</organism>
<dbReference type="GO" id="GO:0048312">
    <property type="term" value="P:intracellular distribution of mitochondria"/>
    <property type="evidence" value="ECO:0007669"/>
    <property type="project" value="TreeGrafter"/>
</dbReference>
<reference evidence="6" key="1">
    <citation type="submission" date="2021-10" db="EMBL/GenBank/DDBJ databases">
        <authorList>
            <person name="Piombo E."/>
        </authorList>
    </citation>
    <scope>NUCLEOTIDE SEQUENCE</scope>
</reference>
<dbReference type="PANTHER" id="PTHR11566:SF149">
    <property type="entry name" value="GTPASE, PUTATIVE (AFU_ORTHOLOGUE AFUA_6G11890)-RELATED"/>
    <property type="match status" value="1"/>
</dbReference>
<feature type="compositionally biased region" description="Polar residues" evidence="3">
    <location>
        <begin position="1219"/>
        <end position="1237"/>
    </location>
</feature>
<dbReference type="PRINTS" id="PR00195">
    <property type="entry name" value="DYNAMIN"/>
</dbReference>
<feature type="domain" description="Dynamin-type G" evidence="5">
    <location>
        <begin position="552"/>
        <end position="836"/>
    </location>
</feature>
<evidence type="ECO:0008006" key="8">
    <source>
        <dbReference type="Google" id="ProtNLM"/>
    </source>
</evidence>
<dbReference type="InterPro" id="IPR020850">
    <property type="entry name" value="GED_dom"/>
</dbReference>
<dbReference type="GO" id="GO:0003924">
    <property type="term" value="F:GTPase activity"/>
    <property type="evidence" value="ECO:0007669"/>
    <property type="project" value="InterPro"/>
</dbReference>
<dbReference type="InterPro" id="IPR045063">
    <property type="entry name" value="Dynamin_N"/>
</dbReference>
<dbReference type="InterPro" id="IPR030381">
    <property type="entry name" value="G_DYNAMIN_dom"/>
</dbReference>
<dbReference type="Pfam" id="PF01031">
    <property type="entry name" value="Dynamin_M"/>
    <property type="match status" value="1"/>
</dbReference>
<accession>A0A9N9VIU7</accession>
<dbReference type="InterPro" id="IPR022812">
    <property type="entry name" value="Dynamin"/>
</dbReference>
<gene>
    <name evidence="6" type="ORF">CRHIZ90672A_00007658</name>
</gene>
<dbReference type="GO" id="GO:0000266">
    <property type="term" value="P:mitochondrial fission"/>
    <property type="evidence" value="ECO:0007669"/>
    <property type="project" value="TreeGrafter"/>
</dbReference>
<dbReference type="SMART" id="SM00053">
    <property type="entry name" value="DYNc"/>
    <property type="match status" value="1"/>
</dbReference>
<dbReference type="OrthoDB" id="415706at2759"/>
<keyword evidence="7" id="KW-1185">Reference proteome</keyword>
<dbReference type="FunFam" id="3.40.50.300:FF:001425">
    <property type="entry name" value="Dynamin GTPase, putative"/>
    <property type="match status" value="1"/>
</dbReference>
<evidence type="ECO:0000256" key="3">
    <source>
        <dbReference type="SAM" id="MobiDB-lite"/>
    </source>
</evidence>
<dbReference type="EMBL" id="CABFNQ020000690">
    <property type="protein sequence ID" value="CAH0023205.1"/>
    <property type="molecule type" value="Genomic_DNA"/>
</dbReference>
<feature type="region of interest" description="Disordered" evidence="3">
    <location>
        <begin position="1219"/>
        <end position="1264"/>
    </location>
</feature>
<evidence type="ECO:0000313" key="6">
    <source>
        <dbReference type="EMBL" id="CAH0023205.1"/>
    </source>
</evidence>
<dbReference type="GO" id="GO:0006897">
    <property type="term" value="P:endocytosis"/>
    <property type="evidence" value="ECO:0007669"/>
    <property type="project" value="TreeGrafter"/>
</dbReference>
<dbReference type="GO" id="GO:0005525">
    <property type="term" value="F:GTP binding"/>
    <property type="evidence" value="ECO:0007669"/>
    <property type="project" value="InterPro"/>
</dbReference>
<comment type="caution">
    <text evidence="6">The sequence shown here is derived from an EMBL/GenBank/DDBJ whole genome shotgun (WGS) entry which is preliminary data.</text>
</comment>
<dbReference type="Pfam" id="PF02458">
    <property type="entry name" value="Transferase"/>
    <property type="match status" value="1"/>
</dbReference>
<proteinExistence type="predicted"/>
<dbReference type="CDD" id="cd08771">
    <property type="entry name" value="DLP_1"/>
    <property type="match status" value="1"/>
</dbReference>
<evidence type="ECO:0000256" key="1">
    <source>
        <dbReference type="ARBA" id="ARBA00022741"/>
    </source>
</evidence>
<dbReference type="InterPro" id="IPR000375">
    <property type="entry name" value="Dynamin_stalk"/>
</dbReference>
<dbReference type="InterPro" id="IPR001401">
    <property type="entry name" value="Dynamin_GTPase"/>
</dbReference>
<dbReference type="PANTHER" id="PTHR11566">
    <property type="entry name" value="DYNAMIN"/>
    <property type="match status" value="1"/>
</dbReference>
<dbReference type="AlphaFoldDB" id="A0A9N9VIU7"/>
<dbReference type="GO" id="GO:0016020">
    <property type="term" value="C:membrane"/>
    <property type="evidence" value="ECO:0007669"/>
    <property type="project" value="TreeGrafter"/>
</dbReference>
<protein>
    <recommendedName>
        <fullName evidence="8">Interferon-induced GTP-binding protein Mx</fullName>
    </recommendedName>
</protein>
<dbReference type="GO" id="GO:0016559">
    <property type="term" value="P:peroxisome fission"/>
    <property type="evidence" value="ECO:0007669"/>
    <property type="project" value="TreeGrafter"/>
</dbReference>
<dbReference type="GO" id="GO:0005739">
    <property type="term" value="C:mitochondrion"/>
    <property type="evidence" value="ECO:0007669"/>
    <property type="project" value="TreeGrafter"/>
</dbReference>
<evidence type="ECO:0000256" key="2">
    <source>
        <dbReference type="ARBA" id="ARBA00023134"/>
    </source>
</evidence>
<dbReference type="GO" id="GO:0008017">
    <property type="term" value="F:microtubule binding"/>
    <property type="evidence" value="ECO:0007669"/>
    <property type="project" value="TreeGrafter"/>
</dbReference>
<dbReference type="SUPFAM" id="SSF52540">
    <property type="entry name" value="P-loop containing nucleoside triphosphate hydrolases"/>
    <property type="match status" value="1"/>
</dbReference>
<name>A0A9N9VIU7_9HYPO</name>
<feature type="domain" description="GED" evidence="4">
    <location>
        <begin position="1118"/>
        <end position="1209"/>
    </location>
</feature>
<sequence length="1264" mass="142511">METVRNVYNYLLGQGQNTAVDSDEVFPLYFLDNLQAGRLLVLCETFKFNDVLGPEKLHDGLIKLIQLGDWRKLGGRLRKKSDGNLELHVPKQFTKERPAVQFSSEKIDIGIAEHSTAWQFPTATDSPSLHPGQEFFEEFSALSKGPKTLQDYLQSDHPVFRVHVTVFADATIVAFIWPHAVSGALGLKNILSAWSEALKDEGNIPELLGARKDVLDGIGTSKDCTAPYVLDNVELKGWGFAKFAFRLMWTVIWRPKVEARTICLPRGFVSDLRQATLKELSEIQGIDSDVFVSEGDVLTAWLTRFISRARGGTRPAILVNPLDVSSRLKSALAPGGLYVQNMAVALYTLVEANILSKRSLGETARVVRLSIQQQATEEQMRSQLRHFRKLGPNKMQSLYGTSHSHLVAFSNWTTFKIFEAIDFSPAITTPSPHSAGGKPVYMHCQSLSRDSFMRDVFAITGKDLDGNYWVSGFLYPEDWQAFEDYMQTTEESSRIKLKSTIENASKRRWWTSPQETVIRRIHIMSPSDLQSKEHRDLLDIIDQLRSQGINRYVDLPEIIVCGDQSAGKSSVLEAISGMSFPTKDRLCTRFATELILRRDTDTSVKISISPGPDRHPEDRDHLSSWQPEADIENDGLRVVIEEAKARMGLQGTKVFSSDILRIELCGPTQPHLTMVDLPGLFRSGNKEQSEDNVALVKALVTRYMSRPRSIILAVVSAKTEYVLQEVTALARSADPQGLRTIGLITKPDTLDNGSESQRSWVNLALNKDVELNLGWHVLKNRNYEERDYSSLQRDISEDEFFSTGIWTSIDPKHYGVKSLKSRLSSVLKDQILQQLPGLIKDVDHGIEDCNVKLSKLGAGRKSSREQLKYLSQLSHQFTSLMTSAVSGTYADTFFGSKNDLNEQRKRLRSVVQNRLELFAQDMRLTGESQVIVDDNEACYDDRQITRSQYVDDVRMRMMKSRGSELPGLFNPAIVSDLFAEQCQPWKGIVSSLTEDIVDAVYRTTRSIVEHIAANEVIREILILLNSEIDQLKVSMNDKVRELLQAQYALHSITYNPQLSENVQKAQWARKKRHLEKRIQEKFGFKSVDEPGEKLIIDAPQIVELFLDETELDMIRFGSSMAVDYMQAYYQLARDRFIDDISVMAVERCLMNKLTSILTPIKAVELEDDELLRLVGESEESVDERLRLTEKLEILQNGLRDIKRLYTDRGDIAPEIQAEQSTPASTIIQVQRSASVSSELGKDEEEAAHSPPPSSAGSSRGEFVG</sequence>
<dbReference type="PROSITE" id="PS51718">
    <property type="entry name" value="G_DYNAMIN_2"/>
    <property type="match status" value="1"/>
</dbReference>
<dbReference type="Pfam" id="PF00350">
    <property type="entry name" value="Dynamin_N"/>
    <property type="match status" value="1"/>
</dbReference>